<evidence type="ECO:0000313" key="1">
    <source>
        <dbReference type="EMBL" id="KYD10039.1"/>
    </source>
</evidence>
<dbReference type="SUPFAM" id="SSF81631">
    <property type="entry name" value="PAP/OAS1 substrate-binding domain"/>
    <property type="match status" value="1"/>
</dbReference>
<dbReference type="Pfam" id="PF04439">
    <property type="entry name" value="Adenyl_transf"/>
    <property type="match status" value="1"/>
</dbReference>
<organism evidence="1 2">
    <name type="scientific">Saccharococcus caldoxylosilyticus</name>
    <dbReference type="NCBI Taxonomy" id="81408"/>
    <lineage>
        <taxon>Bacteria</taxon>
        <taxon>Bacillati</taxon>
        <taxon>Bacillota</taxon>
        <taxon>Bacilli</taxon>
        <taxon>Bacillales</taxon>
        <taxon>Anoxybacillaceae</taxon>
        <taxon>Saccharococcus</taxon>
    </lineage>
</organism>
<dbReference type="Gene3D" id="1.20.120.330">
    <property type="entry name" value="Nucleotidyltransferases domain 2"/>
    <property type="match status" value="1"/>
</dbReference>
<gene>
    <name evidence="1" type="ORF">B4119_4256</name>
</gene>
<dbReference type="InterPro" id="IPR043519">
    <property type="entry name" value="NT_sf"/>
</dbReference>
<dbReference type="Gene3D" id="3.30.460.10">
    <property type="entry name" value="Beta Polymerase, domain 2"/>
    <property type="match status" value="1"/>
</dbReference>
<reference evidence="1 2" key="1">
    <citation type="submission" date="2016-01" db="EMBL/GenBank/DDBJ databases">
        <title>Draft Genome Sequences of Seven Thermophilic Sporeformers Isolated from Foods.</title>
        <authorList>
            <person name="Berendsen E.M."/>
            <person name="Wells-Bennik M.H."/>
            <person name="Krawcyk A.O."/>
            <person name="De Jong A."/>
            <person name="Holsappel S."/>
            <person name="Eijlander R.T."/>
            <person name="Kuipers O.P."/>
        </authorList>
    </citation>
    <scope>NUCLEOTIDE SEQUENCE [LARGE SCALE GENOMIC DNA]</scope>
    <source>
        <strain evidence="1 2">B4119</strain>
    </source>
</reference>
<accession>A0A150LDE2</accession>
<dbReference type="InterPro" id="IPR007530">
    <property type="entry name" value="Aminoglycoside_adenylylTfrase"/>
</dbReference>
<dbReference type="Proteomes" id="UP000075455">
    <property type="component" value="Unassembled WGS sequence"/>
</dbReference>
<dbReference type="PATRIC" id="fig|81408.3.peg.376"/>
<comment type="caution">
    <text evidence="1">The sequence shown here is derived from an EMBL/GenBank/DDBJ whole genome shotgun (WGS) entry which is preliminary data.</text>
</comment>
<name>A0A150LDE2_9BACL</name>
<dbReference type="SUPFAM" id="SSF81301">
    <property type="entry name" value="Nucleotidyltransferase"/>
    <property type="match status" value="1"/>
</dbReference>
<protein>
    <recommendedName>
        <fullName evidence="3">Aminoglycoside 6-adenylyltransferase</fullName>
    </recommendedName>
</protein>
<dbReference type="EMBL" id="LQYS01000093">
    <property type="protein sequence ID" value="KYD10039.1"/>
    <property type="molecule type" value="Genomic_DNA"/>
</dbReference>
<evidence type="ECO:0008006" key="3">
    <source>
        <dbReference type="Google" id="ProtNLM"/>
    </source>
</evidence>
<dbReference type="STRING" id="81408.B4119_4256"/>
<proteinExistence type="predicted"/>
<sequence length="310" mass="36738">MLKKKIWRPFVSKEGVIYVKMRTEQEMLDLIITFAKRDHRIRGVLMNGSRVNPNIKKDIFQDYDIVYLVTSVKPFKDENYILSHFGEVMLMEKPEDKIFPPPIGDGRYTYLMQFMDGNRIDMHFIHISKVDELIKDSLTKVLLDKDHNIPDIPPPSEQSYLIKKPTEKLYNDCCNSFIWGLGSHIPKTIWRQELPLLMRLIDIVLREPLIQMLEWHIGIKTDYKCSIGKGGRHLKKFLEPEIWNDFEKTYTDANYDNIWNSLFIFHDLFKKTAEHVGQVYGFHFPEEECKRALEFLKHVKELPQDAKSIF</sequence>
<dbReference type="eggNOG" id="ENOG502Z7S1">
    <property type="taxonomic scope" value="Bacteria"/>
</dbReference>
<evidence type="ECO:0000313" key="2">
    <source>
        <dbReference type="Proteomes" id="UP000075455"/>
    </source>
</evidence>
<dbReference type="AlphaFoldDB" id="A0A150LDE2"/>
<dbReference type="PIRSF" id="PIRSF000812">
    <property type="entry name" value="AAD"/>
    <property type="match status" value="1"/>
</dbReference>